<sequence>MGNLPAARVLPLKPFTSCGIDYAGPFLTKDSILRNRKIIKTYICIFVCFSTKAVHLELVTSLSVDAFLCALKRFVGRRGVCRNIYSDNATNFVGAKNRLLHEFEILVKTNMAQEYFLENRIIWHFIPPRSPHMGGLWESVVKLTKYHLSRVLKKYLVNIQFNTLLIQIESILNSRPLIPLTDDPEDYAALTPGHFLIGGSLQAIPETPPKENFSLRSNYHHVQLLAQHFWKRWSGDYLHTLQQRSKWQLGSKSISLEGALVLLKEDNLPPMLWKMGRITRLFPGNDSVVRVVEIKTSGGIFKRAVNKVCILPVESAL</sequence>
<dbReference type="Pfam" id="PF18701">
    <property type="entry name" value="DUF5641"/>
    <property type="match status" value="1"/>
</dbReference>
<evidence type="ECO:0000259" key="1">
    <source>
        <dbReference type="PROSITE" id="PS50994"/>
    </source>
</evidence>
<organism evidence="2 3">
    <name type="scientific">Oryctes borbonicus</name>
    <dbReference type="NCBI Taxonomy" id="1629725"/>
    <lineage>
        <taxon>Eukaryota</taxon>
        <taxon>Metazoa</taxon>
        <taxon>Ecdysozoa</taxon>
        <taxon>Arthropoda</taxon>
        <taxon>Hexapoda</taxon>
        <taxon>Insecta</taxon>
        <taxon>Pterygota</taxon>
        <taxon>Neoptera</taxon>
        <taxon>Endopterygota</taxon>
        <taxon>Coleoptera</taxon>
        <taxon>Polyphaga</taxon>
        <taxon>Scarabaeiformia</taxon>
        <taxon>Scarabaeidae</taxon>
        <taxon>Dynastinae</taxon>
        <taxon>Oryctes</taxon>
    </lineage>
</organism>
<proteinExistence type="predicted"/>
<evidence type="ECO:0000313" key="3">
    <source>
        <dbReference type="Proteomes" id="UP000051574"/>
    </source>
</evidence>
<dbReference type="PANTHER" id="PTHR47331">
    <property type="entry name" value="PHD-TYPE DOMAIN-CONTAINING PROTEIN"/>
    <property type="match status" value="1"/>
</dbReference>
<dbReference type="InterPro" id="IPR036397">
    <property type="entry name" value="RNaseH_sf"/>
</dbReference>
<name>A0A0T6AWJ6_9SCAR</name>
<dbReference type="Gene3D" id="3.30.420.10">
    <property type="entry name" value="Ribonuclease H-like superfamily/Ribonuclease H"/>
    <property type="match status" value="1"/>
</dbReference>
<comment type="caution">
    <text evidence="2">The sequence shown here is derived from an EMBL/GenBank/DDBJ whole genome shotgun (WGS) entry which is preliminary data.</text>
</comment>
<evidence type="ECO:0000313" key="2">
    <source>
        <dbReference type="EMBL" id="KRT79529.1"/>
    </source>
</evidence>
<accession>A0A0T6AWJ6</accession>
<reference evidence="2 3" key="1">
    <citation type="submission" date="2015-09" db="EMBL/GenBank/DDBJ databases">
        <title>Draft genome of the scarab beetle Oryctes borbonicus.</title>
        <authorList>
            <person name="Meyer J.M."/>
            <person name="Markov G.V."/>
            <person name="Baskaran P."/>
            <person name="Herrmann M."/>
            <person name="Sommer R.J."/>
            <person name="Roedelsperger C."/>
        </authorList>
    </citation>
    <scope>NUCLEOTIDE SEQUENCE [LARGE SCALE GENOMIC DNA]</scope>
    <source>
        <strain evidence="2">OB123</strain>
        <tissue evidence="2">Whole animal</tissue>
    </source>
</reference>
<dbReference type="Proteomes" id="UP000051574">
    <property type="component" value="Unassembled WGS sequence"/>
</dbReference>
<dbReference type="AlphaFoldDB" id="A0A0T6AWJ6"/>
<dbReference type="EMBL" id="LJIG01022633">
    <property type="protein sequence ID" value="KRT79529.1"/>
    <property type="molecule type" value="Genomic_DNA"/>
</dbReference>
<dbReference type="OrthoDB" id="7788547at2759"/>
<protein>
    <recommendedName>
        <fullName evidence="1">Integrase catalytic domain-containing protein</fullName>
    </recommendedName>
</protein>
<dbReference type="InterPro" id="IPR001584">
    <property type="entry name" value="Integrase_cat-core"/>
</dbReference>
<dbReference type="InterPro" id="IPR040676">
    <property type="entry name" value="DUF5641"/>
</dbReference>
<dbReference type="InterPro" id="IPR012337">
    <property type="entry name" value="RNaseH-like_sf"/>
</dbReference>
<gene>
    <name evidence="2" type="ORF">AMK59_7036</name>
</gene>
<dbReference type="GO" id="GO:0003676">
    <property type="term" value="F:nucleic acid binding"/>
    <property type="evidence" value="ECO:0007669"/>
    <property type="project" value="InterPro"/>
</dbReference>
<dbReference type="PROSITE" id="PS50994">
    <property type="entry name" value="INTEGRASE"/>
    <property type="match status" value="1"/>
</dbReference>
<dbReference type="SUPFAM" id="SSF53098">
    <property type="entry name" value="Ribonuclease H-like"/>
    <property type="match status" value="1"/>
</dbReference>
<keyword evidence="3" id="KW-1185">Reference proteome</keyword>
<dbReference type="GO" id="GO:0015074">
    <property type="term" value="P:DNA integration"/>
    <property type="evidence" value="ECO:0007669"/>
    <property type="project" value="InterPro"/>
</dbReference>
<feature type="domain" description="Integrase catalytic" evidence="1">
    <location>
        <begin position="10"/>
        <end position="200"/>
    </location>
</feature>